<protein>
    <submittedName>
        <fullName evidence="6">GH92 family glycosyl hydrolase</fullName>
        <ecNumber evidence="6">3.2.1.-</ecNumber>
    </submittedName>
</protein>
<feature type="domain" description="Glycosyl hydrolase family 92 N-terminal" evidence="5">
    <location>
        <begin position="41"/>
        <end position="229"/>
    </location>
</feature>
<dbReference type="InterPro" id="IPR041371">
    <property type="entry name" value="GH92_N"/>
</dbReference>
<dbReference type="RefSeq" id="WP_415865623.1">
    <property type="nucleotide sequence ID" value="NZ_CP134537.1"/>
</dbReference>
<evidence type="ECO:0000256" key="1">
    <source>
        <dbReference type="ARBA" id="ARBA00001913"/>
    </source>
</evidence>
<dbReference type="InterPro" id="IPR014718">
    <property type="entry name" value="GH-type_carb-bd"/>
</dbReference>
<evidence type="ECO:0000256" key="2">
    <source>
        <dbReference type="ARBA" id="ARBA00011245"/>
    </source>
</evidence>
<evidence type="ECO:0000256" key="3">
    <source>
        <dbReference type="ARBA" id="ARBA00022837"/>
    </source>
</evidence>
<dbReference type="PANTHER" id="PTHR12143">
    <property type="entry name" value="PEPTIDE N-GLYCANASE PNGASE -RELATED"/>
    <property type="match status" value="1"/>
</dbReference>
<dbReference type="InterPro" id="IPR008928">
    <property type="entry name" value="6-hairpin_glycosidase_sf"/>
</dbReference>
<name>A0ABY9XTF3_9FLAO</name>
<dbReference type="InterPro" id="IPR005887">
    <property type="entry name" value="GH92_a_mannosidase_put"/>
</dbReference>
<dbReference type="SUPFAM" id="SSF48208">
    <property type="entry name" value="Six-hairpin glycosidases"/>
    <property type="match status" value="1"/>
</dbReference>
<dbReference type="Pfam" id="PF17678">
    <property type="entry name" value="Glyco_hydro_92N"/>
    <property type="match status" value="1"/>
</dbReference>
<dbReference type="InterPro" id="IPR050883">
    <property type="entry name" value="PNGase"/>
</dbReference>
<gene>
    <name evidence="6" type="ORF">RHP51_19090</name>
</gene>
<dbReference type="Gene3D" id="1.20.1610.10">
    <property type="entry name" value="alpha-1,2-mannosidases domains"/>
    <property type="match status" value="1"/>
</dbReference>
<evidence type="ECO:0000313" key="6">
    <source>
        <dbReference type="EMBL" id="WNH09097.1"/>
    </source>
</evidence>
<feature type="domain" description="Glycosyl hydrolase family 92" evidence="4">
    <location>
        <begin position="261"/>
        <end position="766"/>
    </location>
</feature>
<dbReference type="NCBIfam" id="TIGR01180">
    <property type="entry name" value="aman2_put"/>
    <property type="match status" value="1"/>
</dbReference>
<dbReference type="Gene3D" id="3.30.2080.10">
    <property type="entry name" value="GH92 mannosidase domain"/>
    <property type="match status" value="1"/>
</dbReference>
<accession>A0ABY9XTF3</accession>
<keyword evidence="6" id="KW-0378">Hydrolase</keyword>
<dbReference type="Gene3D" id="2.70.98.10">
    <property type="match status" value="1"/>
</dbReference>
<organism evidence="6 7">
    <name type="scientific">Thalassobellus suaedae</name>
    <dbReference type="NCBI Taxonomy" id="3074124"/>
    <lineage>
        <taxon>Bacteria</taxon>
        <taxon>Pseudomonadati</taxon>
        <taxon>Bacteroidota</taxon>
        <taxon>Flavobacteriia</taxon>
        <taxon>Flavobacteriales</taxon>
        <taxon>Flavobacteriaceae</taxon>
        <taxon>Thalassobellus</taxon>
    </lineage>
</organism>
<dbReference type="GO" id="GO:0016798">
    <property type="term" value="F:hydrolase activity, acting on glycosyl bonds"/>
    <property type="evidence" value="ECO:0007669"/>
    <property type="project" value="UniProtKB-KW"/>
</dbReference>
<sequence length="781" mass="88773">MKLKRIHIIKNIGIGLFFLFFISCKEEKITTIKNTQFVDNVYPLLDTDNSRWFFFSSASRPFGMVNLSPDTEIDGAWGSGYRYQTDTIKGFSHIHAWQISGLSIMPVTISKENKKHIFTDFYSSFNHQNEIITPGYHFLELDRYQIKTELTSTKRVGLHKYSFPKNKEAGILFNLNTILGPCENVEGELEQTGERELSGKLVAAPTHRLPKPLTIYFKVQLNVSVRAIERDINTGNYLVSINKTDKEVLLKTGISYTSIENATINIQQELPHWNFNKIVQESKQEWNSLLGRIEVEGGTTAEQSRFYTDLWHALQGRRIISDVNGAYPDNTGETFKIGQLPLNTFGEPLFNHYNSDSFWGAQWTINTLWGLVYPEIMKEFTLSLNQYYKDGGLIPRGPSGGDYTYVMTGASSTPFLVSAIQKGIIKDDLESIYLALKKNHMLNGIMGKAGYEHHTDIGGGLKYYLKNGFVPHPLPEDGNYGLHQDGTSQTMEYAYQDWTLAQLAKKLGYVDDYNYFLKRSENYKNVFNEEIGWMSPKDIDGTWKVDFDPYQYENGFIESNAAQSTWFVPHDIDGLANLMGGKENAVEKLNSQFEMAQNLKFTSGTSHDAELHPEHSRIPINFGNQPSIQTSFIFNQLGRPDLTQYWTRKVIKETFNGLATNTGYNGDEDQGLMGSLNVLLKIGLFQMNGGTEENPEYQIGSPVFNKVTIKLNPDYYSGKDFVIKAEENSEENIYVNNIEFNNTAVSNYTIKHNDITKGGTLVLKMSKETNNKSTLLLTEKR</sequence>
<keyword evidence="3" id="KW-0106">Calcium</keyword>
<dbReference type="EMBL" id="CP134537">
    <property type="protein sequence ID" value="WNH09097.1"/>
    <property type="molecule type" value="Genomic_DNA"/>
</dbReference>
<dbReference type="PROSITE" id="PS51257">
    <property type="entry name" value="PROKAR_LIPOPROTEIN"/>
    <property type="match status" value="1"/>
</dbReference>
<dbReference type="Proteomes" id="UP001302806">
    <property type="component" value="Chromosome"/>
</dbReference>
<evidence type="ECO:0000259" key="5">
    <source>
        <dbReference type="Pfam" id="PF17678"/>
    </source>
</evidence>
<dbReference type="Gene3D" id="1.20.1050.60">
    <property type="entry name" value="alpha-1,2-mannosidase"/>
    <property type="match status" value="1"/>
</dbReference>
<dbReference type="EC" id="3.2.1.-" evidence="6"/>
<dbReference type="InterPro" id="IPR012939">
    <property type="entry name" value="Glyco_hydro_92"/>
</dbReference>
<proteinExistence type="predicted"/>
<comment type="cofactor">
    <cofactor evidence="1">
        <name>Ca(2+)</name>
        <dbReference type="ChEBI" id="CHEBI:29108"/>
    </cofactor>
</comment>
<keyword evidence="6" id="KW-0326">Glycosidase</keyword>
<evidence type="ECO:0000259" key="4">
    <source>
        <dbReference type="Pfam" id="PF07971"/>
    </source>
</evidence>
<reference evidence="6 7" key="1">
    <citation type="submission" date="2023-09" db="EMBL/GenBank/DDBJ databases">
        <title>Thalassobella suaedae gen. nov., sp. nov., a marine bacterium of the family Flavobacteriaceae isolated from a halophyte Suaeda japonica.</title>
        <authorList>
            <person name="Lee S.Y."/>
            <person name="Hwang C.Y."/>
        </authorList>
    </citation>
    <scope>NUCLEOTIDE SEQUENCE [LARGE SCALE GENOMIC DNA]</scope>
    <source>
        <strain evidence="6 7">HL-DH14</strain>
    </source>
</reference>
<dbReference type="Pfam" id="PF07971">
    <property type="entry name" value="Glyco_hydro_92"/>
    <property type="match status" value="1"/>
</dbReference>
<comment type="subunit">
    <text evidence="2">Monomer.</text>
</comment>
<evidence type="ECO:0000313" key="7">
    <source>
        <dbReference type="Proteomes" id="UP001302806"/>
    </source>
</evidence>
<dbReference type="PANTHER" id="PTHR12143:SF39">
    <property type="entry name" value="SECRETED PROTEIN"/>
    <property type="match status" value="1"/>
</dbReference>